<comment type="caution">
    <text evidence="2">The sequence shown here is derived from an EMBL/GenBank/DDBJ whole genome shotgun (WGS) entry which is preliminary data.</text>
</comment>
<feature type="compositionally biased region" description="Polar residues" evidence="1">
    <location>
        <begin position="1"/>
        <end position="10"/>
    </location>
</feature>
<protein>
    <recommendedName>
        <fullName evidence="4">HNH nuclease domain-containing protein</fullName>
    </recommendedName>
</protein>
<dbReference type="KEGG" id="cci:CC1G_12124"/>
<name>A8PAY2_COPC7</name>
<dbReference type="HOGENOM" id="CLU_811366_0_0_1"/>
<feature type="region of interest" description="Disordered" evidence="1">
    <location>
        <begin position="260"/>
        <end position="312"/>
    </location>
</feature>
<dbReference type="Proteomes" id="UP000001861">
    <property type="component" value="Unassembled WGS sequence"/>
</dbReference>
<dbReference type="OMA" id="TVEYCHM"/>
<dbReference type="AlphaFoldDB" id="A8PAY2"/>
<reference evidence="2 3" key="1">
    <citation type="journal article" date="2010" name="Proc. Natl. Acad. Sci. U.S.A.">
        <title>Insights into evolution of multicellular fungi from the assembled chromosomes of the mushroom Coprinopsis cinerea (Coprinus cinereus).</title>
        <authorList>
            <person name="Stajich J.E."/>
            <person name="Wilke S.K."/>
            <person name="Ahren D."/>
            <person name="Au C.H."/>
            <person name="Birren B.W."/>
            <person name="Borodovsky M."/>
            <person name="Burns C."/>
            <person name="Canback B."/>
            <person name="Casselton L.A."/>
            <person name="Cheng C.K."/>
            <person name="Deng J."/>
            <person name="Dietrich F.S."/>
            <person name="Fargo D.C."/>
            <person name="Farman M.L."/>
            <person name="Gathman A.C."/>
            <person name="Goldberg J."/>
            <person name="Guigo R."/>
            <person name="Hoegger P.J."/>
            <person name="Hooker J.B."/>
            <person name="Huggins A."/>
            <person name="James T.Y."/>
            <person name="Kamada T."/>
            <person name="Kilaru S."/>
            <person name="Kodira C."/>
            <person name="Kues U."/>
            <person name="Kupfer D."/>
            <person name="Kwan H.S."/>
            <person name="Lomsadze A."/>
            <person name="Li W."/>
            <person name="Lilly W.W."/>
            <person name="Ma L.J."/>
            <person name="Mackey A.J."/>
            <person name="Manning G."/>
            <person name="Martin F."/>
            <person name="Muraguchi H."/>
            <person name="Natvig D.O."/>
            <person name="Palmerini H."/>
            <person name="Ramesh M.A."/>
            <person name="Rehmeyer C.J."/>
            <person name="Roe B.A."/>
            <person name="Shenoy N."/>
            <person name="Stanke M."/>
            <person name="Ter-Hovhannisyan V."/>
            <person name="Tunlid A."/>
            <person name="Velagapudi R."/>
            <person name="Vision T.J."/>
            <person name="Zeng Q."/>
            <person name="Zolan M.E."/>
            <person name="Pukkila P.J."/>
        </authorList>
    </citation>
    <scope>NUCLEOTIDE SEQUENCE [LARGE SCALE GENOMIC DNA]</scope>
    <source>
        <strain evidence="3">Okayama-7 / 130 / ATCC MYA-4618 / FGSC 9003</strain>
    </source>
</reference>
<keyword evidence="3" id="KW-1185">Reference proteome</keyword>
<dbReference type="OrthoDB" id="3133596at2759"/>
<evidence type="ECO:0000256" key="1">
    <source>
        <dbReference type="SAM" id="MobiDB-lite"/>
    </source>
</evidence>
<dbReference type="STRING" id="240176.A8PAY2"/>
<dbReference type="EMBL" id="AACS02000004">
    <property type="protein sequence ID" value="EAU81743.2"/>
    <property type="molecule type" value="Genomic_DNA"/>
</dbReference>
<evidence type="ECO:0000313" key="2">
    <source>
        <dbReference type="EMBL" id="EAU81743.2"/>
    </source>
</evidence>
<gene>
    <name evidence="2" type="ORF">CC1G_12124</name>
</gene>
<feature type="region of interest" description="Disordered" evidence="1">
    <location>
        <begin position="1"/>
        <end position="34"/>
    </location>
</feature>
<sequence length="342" mass="39590">MVSSSLTQNPPEAVEKRALREDPNGGRCLLQNSADNEPEPVLPCYVVPKEVEKDHRLMTAIEYNFQQEHMSLNLDSRKNVFFVSTTLRDLFMAEKWGLLPEKAILDRYCDSYGFPFARGWVPEFKDKLYKYTIVPLTPPEDQFPIPVIHRYPNPDSESSGGTPTAYPFPFKEFPTITSHIHPNFALFSLGRIIRKLYWNTKFVNLFDEYPIFLQIATIYRLWIMLPDDAFEREDFHYRSRRALLEEFEAESDASCIASVKPPLKDAEADEGQLSDAGTEPRRVYHPPPPKRKRPTEPTQHQSSNKKREEDNYWHGASIARWDYAVQQSMPEGRVGCSSFESC</sequence>
<dbReference type="GeneID" id="6016692"/>
<evidence type="ECO:0008006" key="4">
    <source>
        <dbReference type="Google" id="ProtNLM"/>
    </source>
</evidence>
<evidence type="ECO:0000313" key="3">
    <source>
        <dbReference type="Proteomes" id="UP000001861"/>
    </source>
</evidence>
<dbReference type="RefSeq" id="XP_001840070.2">
    <property type="nucleotide sequence ID" value="XM_001840018.2"/>
</dbReference>
<accession>A8PAY2</accession>
<proteinExistence type="predicted"/>
<dbReference type="eggNOG" id="ENOG502SQ8R">
    <property type="taxonomic scope" value="Eukaryota"/>
</dbReference>
<organism evidence="2 3">
    <name type="scientific">Coprinopsis cinerea (strain Okayama-7 / 130 / ATCC MYA-4618 / FGSC 9003)</name>
    <name type="common">Inky cap fungus</name>
    <name type="synonym">Hormographiella aspergillata</name>
    <dbReference type="NCBI Taxonomy" id="240176"/>
    <lineage>
        <taxon>Eukaryota</taxon>
        <taxon>Fungi</taxon>
        <taxon>Dikarya</taxon>
        <taxon>Basidiomycota</taxon>
        <taxon>Agaricomycotina</taxon>
        <taxon>Agaricomycetes</taxon>
        <taxon>Agaricomycetidae</taxon>
        <taxon>Agaricales</taxon>
        <taxon>Agaricineae</taxon>
        <taxon>Psathyrellaceae</taxon>
        <taxon>Coprinopsis</taxon>
    </lineage>
</organism>
<dbReference type="VEuPathDB" id="FungiDB:CC1G_12124"/>
<feature type="compositionally biased region" description="Basic and acidic residues" evidence="1">
    <location>
        <begin position="13"/>
        <end position="24"/>
    </location>
</feature>
<dbReference type="InParanoid" id="A8PAY2"/>